<evidence type="ECO:0000256" key="4">
    <source>
        <dbReference type="ARBA" id="ARBA00022832"/>
    </source>
</evidence>
<dbReference type="InterPro" id="IPR001882">
    <property type="entry name" value="Biotin_BS"/>
</dbReference>
<dbReference type="PROSITE" id="PS00188">
    <property type="entry name" value="BIOTIN"/>
    <property type="match status" value="1"/>
</dbReference>
<evidence type="ECO:0000256" key="7">
    <source>
        <dbReference type="ARBA" id="ARBA00023267"/>
    </source>
</evidence>
<dbReference type="InterPro" id="IPR000089">
    <property type="entry name" value="Biotin_lipoyl"/>
</dbReference>
<keyword evidence="5 8" id="KW-0443">Lipid metabolism</keyword>
<dbReference type="NCBIfam" id="TIGR00531">
    <property type="entry name" value="BCCP"/>
    <property type="match status" value="1"/>
</dbReference>
<dbReference type="CDD" id="cd06850">
    <property type="entry name" value="biotinyl_domain"/>
    <property type="match status" value="1"/>
</dbReference>
<evidence type="ECO:0000313" key="10">
    <source>
        <dbReference type="Proteomes" id="UP000283745"/>
    </source>
</evidence>
<proteinExistence type="predicted"/>
<keyword evidence="4 8" id="KW-0276">Fatty acid metabolism</keyword>
<dbReference type="InterPro" id="IPR050709">
    <property type="entry name" value="Biotin_Carboxyl_Carrier/Decarb"/>
</dbReference>
<evidence type="ECO:0000256" key="5">
    <source>
        <dbReference type="ARBA" id="ARBA00023098"/>
    </source>
</evidence>
<dbReference type="GO" id="GO:0009317">
    <property type="term" value="C:acetyl-CoA carboxylase complex"/>
    <property type="evidence" value="ECO:0007669"/>
    <property type="project" value="InterPro"/>
</dbReference>
<name>A0A414EJ42_9FIRM</name>
<dbReference type="InterPro" id="IPR001249">
    <property type="entry name" value="AcCoA_biotinCC"/>
</dbReference>
<dbReference type="EMBL" id="QSKF01000002">
    <property type="protein sequence ID" value="RHE41267.1"/>
    <property type="molecule type" value="Genomic_DNA"/>
</dbReference>
<dbReference type="PROSITE" id="PS50968">
    <property type="entry name" value="BIOTINYL_LIPOYL"/>
    <property type="match status" value="1"/>
</dbReference>
<dbReference type="Gene3D" id="2.40.50.100">
    <property type="match status" value="1"/>
</dbReference>
<sequence length="155" mass="17032">MEFENLLTLIKTVSDSELTEFSYEENGSSIHLKKKKETVVVAGNVSDAPVMGFEDTRVAGNTVRKEPDIVQQKSDEPEGQIVKSPLVGTFYAAPSEDAEPFVSVGDQVKKGQTLAIVEAMKLMNEIESDFDGKVAEIYVENGQAVEYGQPLFRIV</sequence>
<evidence type="ECO:0000256" key="3">
    <source>
        <dbReference type="ARBA" id="ARBA00022516"/>
    </source>
</evidence>
<dbReference type="GO" id="GO:0006633">
    <property type="term" value="P:fatty acid biosynthetic process"/>
    <property type="evidence" value="ECO:0007669"/>
    <property type="project" value="UniProtKB-UniPathway"/>
</dbReference>
<keyword evidence="3 8" id="KW-0444">Lipid biosynthesis</keyword>
<evidence type="ECO:0000256" key="6">
    <source>
        <dbReference type="ARBA" id="ARBA00023160"/>
    </source>
</evidence>
<dbReference type="RefSeq" id="WP_015540651.1">
    <property type="nucleotide sequence ID" value="NZ_CABJFK010000002.1"/>
</dbReference>
<evidence type="ECO:0000256" key="8">
    <source>
        <dbReference type="RuleBase" id="RU364072"/>
    </source>
</evidence>
<evidence type="ECO:0000256" key="1">
    <source>
        <dbReference type="ARBA" id="ARBA00005194"/>
    </source>
</evidence>
<comment type="pathway">
    <text evidence="1 8">Lipid metabolism; fatty acid biosynthesis.</text>
</comment>
<evidence type="ECO:0000256" key="2">
    <source>
        <dbReference type="ARBA" id="ARBA00017562"/>
    </source>
</evidence>
<dbReference type="AlphaFoldDB" id="A0A414EJ42"/>
<comment type="caution">
    <text evidence="9">The sequence shown here is derived from an EMBL/GenBank/DDBJ whole genome shotgun (WGS) entry which is preliminary data.</text>
</comment>
<dbReference type="GO" id="GO:0003989">
    <property type="term" value="F:acetyl-CoA carboxylase activity"/>
    <property type="evidence" value="ECO:0007669"/>
    <property type="project" value="InterPro"/>
</dbReference>
<dbReference type="Proteomes" id="UP000283745">
    <property type="component" value="Unassembled WGS sequence"/>
</dbReference>
<dbReference type="UniPathway" id="UPA00094"/>
<dbReference type="PANTHER" id="PTHR45266:SF3">
    <property type="entry name" value="OXALOACETATE DECARBOXYLASE ALPHA CHAIN"/>
    <property type="match status" value="1"/>
</dbReference>
<evidence type="ECO:0000313" key="9">
    <source>
        <dbReference type="EMBL" id="RHE41267.1"/>
    </source>
</evidence>
<reference evidence="9 10" key="1">
    <citation type="submission" date="2018-08" db="EMBL/GenBank/DDBJ databases">
        <title>A genome reference for cultivated species of the human gut microbiota.</title>
        <authorList>
            <person name="Zou Y."/>
            <person name="Xue W."/>
            <person name="Luo G."/>
        </authorList>
    </citation>
    <scope>NUCLEOTIDE SEQUENCE [LARGE SCALE GENOMIC DNA]</scope>
    <source>
        <strain evidence="9 10">AM28-23</strain>
    </source>
</reference>
<gene>
    <name evidence="9" type="primary">accB</name>
    <name evidence="9" type="ORF">DW740_02840</name>
</gene>
<keyword evidence="6 8" id="KW-0275">Fatty acid biosynthesis</keyword>
<protein>
    <recommendedName>
        <fullName evidence="2 8">Biotin carboxyl carrier protein of acetyl-CoA carboxylase</fullName>
    </recommendedName>
</protein>
<keyword evidence="7 8" id="KW-0092">Biotin</keyword>
<organism evidence="9 10">
    <name type="scientific">Blautia obeum</name>
    <dbReference type="NCBI Taxonomy" id="40520"/>
    <lineage>
        <taxon>Bacteria</taxon>
        <taxon>Bacillati</taxon>
        <taxon>Bacillota</taxon>
        <taxon>Clostridia</taxon>
        <taxon>Lachnospirales</taxon>
        <taxon>Lachnospiraceae</taxon>
        <taxon>Blautia</taxon>
    </lineage>
</organism>
<accession>A0A414EJ42</accession>
<dbReference type="FunFam" id="2.40.50.100:FF:000003">
    <property type="entry name" value="Acetyl-CoA carboxylase biotin carboxyl carrier protein"/>
    <property type="match status" value="1"/>
</dbReference>
<dbReference type="PRINTS" id="PR01071">
    <property type="entry name" value="ACOABIOTINCC"/>
</dbReference>
<dbReference type="InterPro" id="IPR011053">
    <property type="entry name" value="Single_hybrid_motif"/>
</dbReference>
<comment type="function">
    <text evidence="8">This protein is a component of the acetyl coenzyme A carboxylase complex; first, biotin carboxylase catalyzes the carboxylation of the carrier protein and then the transcarboxylase transfers the carboxyl group to form malonyl-CoA.</text>
</comment>
<dbReference type="PANTHER" id="PTHR45266">
    <property type="entry name" value="OXALOACETATE DECARBOXYLASE ALPHA CHAIN"/>
    <property type="match status" value="1"/>
</dbReference>
<dbReference type="SUPFAM" id="SSF51230">
    <property type="entry name" value="Single hybrid motif"/>
    <property type="match status" value="1"/>
</dbReference>
<dbReference type="Pfam" id="PF00364">
    <property type="entry name" value="Biotin_lipoyl"/>
    <property type="match status" value="1"/>
</dbReference>